<evidence type="ECO:0000256" key="4">
    <source>
        <dbReference type="ARBA" id="ARBA00023125"/>
    </source>
</evidence>
<accession>A0ABU5V5Z3</accession>
<protein>
    <submittedName>
        <fullName evidence="10">Response regulator transcription factor</fullName>
    </submittedName>
</protein>
<dbReference type="InterPro" id="IPR016032">
    <property type="entry name" value="Sig_transdc_resp-reg_C-effctor"/>
</dbReference>
<evidence type="ECO:0000256" key="3">
    <source>
        <dbReference type="ARBA" id="ARBA00023015"/>
    </source>
</evidence>
<evidence type="ECO:0000256" key="6">
    <source>
        <dbReference type="PROSITE-ProRule" id="PRU00169"/>
    </source>
</evidence>
<comment type="caution">
    <text evidence="10">The sequence shown here is derived from an EMBL/GenBank/DDBJ whole genome shotgun (WGS) entry which is preliminary data.</text>
</comment>
<organism evidence="10 11">
    <name type="scientific">Stenotrophomonas capsici</name>
    <dbReference type="NCBI Taxonomy" id="3110230"/>
    <lineage>
        <taxon>Bacteria</taxon>
        <taxon>Pseudomonadati</taxon>
        <taxon>Pseudomonadota</taxon>
        <taxon>Gammaproteobacteria</taxon>
        <taxon>Lysobacterales</taxon>
        <taxon>Lysobacteraceae</taxon>
        <taxon>Stenotrophomonas</taxon>
    </lineage>
</organism>
<evidence type="ECO:0000256" key="2">
    <source>
        <dbReference type="ARBA" id="ARBA00023012"/>
    </source>
</evidence>
<dbReference type="Gene3D" id="3.40.50.2300">
    <property type="match status" value="1"/>
</dbReference>
<gene>
    <name evidence="10" type="ORF">VA603_14640</name>
</gene>
<dbReference type="InterPro" id="IPR036388">
    <property type="entry name" value="WH-like_DNA-bd_sf"/>
</dbReference>
<dbReference type="SUPFAM" id="SSF46894">
    <property type="entry name" value="C-terminal effector domain of the bipartite response regulators"/>
    <property type="match status" value="1"/>
</dbReference>
<dbReference type="PROSITE" id="PS51755">
    <property type="entry name" value="OMPR_PHOB"/>
    <property type="match status" value="1"/>
</dbReference>
<dbReference type="Pfam" id="PF00072">
    <property type="entry name" value="Response_reg"/>
    <property type="match status" value="1"/>
</dbReference>
<evidence type="ECO:0000256" key="5">
    <source>
        <dbReference type="ARBA" id="ARBA00023163"/>
    </source>
</evidence>
<feature type="DNA-binding region" description="OmpR/PhoB-type" evidence="7">
    <location>
        <begin position="143"/>
        <end position="245"/>
    </location>
</feature>
<dbReference type="Gene3D" id="1.10.10.10">
    <property type="entry name" value="Winged helix-like DNA-binding domain superfamily/Winged helix DNA-binding domain"/>
    <property type="match status" value="1"/>
</dbReference>
<dbReference type="PROSITE" id="PS50110">
    <property type="entry name" value="RESPONSE_REGULATORY"/>
    <property type="match status" value="1"/>
</dbReference>
<dbReference type="SMART" id="SM00448">
    <property type="entry name" value="REC"/>
    <property type="match status" value="1"/>
</dbReference>
<dbReference type="PANTHER" id="PTHR48111">
    <property type="entry name" value="REGULATOR OF RPOS"/>
    <property type="match status" value="1"/>
</dbReference>
<evidence type="ECO:0000313" key="10">
    <source>
        <dbReference type="EMBL" id="MEA5668782.1"/>
    </source>
</evidence>
<evidence type="ECO:0000313" key="11">
    <source>
        <dbReference type="Proteomes" id="UP001301653"/>
    </source>
</evidence>
<evidence type="ECO:0000256" key="7">
    <source>
        <dbReference type="PROSITE-ProRule" id="PRU01091"/>
    </source>
</evidence>
<dbReference type="InterPro" id="IPR001789">
    <property type="entry name" value="Sig_transdc_resp-reg_receiver"/>
</dbReference>
<evidence type="ECO:0000259" key="9">
    <source>
        <dbReference type="PROSITE" id="PS51755"/>
    </source>
</evidence>
<dbReference type="CDD" id="cd00156">
    <property type="entry name" value="REC"/>
    <property type="match status" value="1"/>
</dbReference>
<keyword evidence="4 7" id="KW-0238">DNA-binding</keyword>
<evidence type="ECO:0000259" key="8">
    <source>
        <dbReference type="PROSITE" id="PS50110"/>
    </source>
</evidence>
<dbReference type="InterPro" id="IPR011006">
    <property type="entry name" value="CheY-like_superfamily"/>
</dbReference>
<dbReference type="InterPro" id="IPR001867">
    <property type="entry name" value="OmpR/PhoB-type_DNA-bd"/>
</dbReference>
<dbReference type="CDD" id="cd00383">
    <property type="entry name" value="trans_reg_C"/>
    <property type="match status" value="1"/>
</dbReference>
<evidence type="ECO:0000256" key="1">
    <source>
        <dbReference type="ARBA" id="ARBA00022553"/>
    </source>
</evidence>
<proteinExistence type="predicted"/>
<dbReference type="PANTHER" id="PTHR48111:SF1">
    <property type="entry name" value="TWO-COMPONENT RESPONSE REGULATOR ORR33"/>
    <property type="match status" value="1"/>
</dbReference>
<dbReference type="RefSeq" id="WP_323439287.1">
    <property type="nucleotide sequence ID" value="NZ_JAYFUH010000249.1"/>
</dbReference>
<keyword evidence="11" id="KW-1185">Reference proteome</keyword>
<dbReference type="Pfam" id="PF00486">
    <property type="entry name" value="Trans_reg_C"/>
    <property type="match status" value="1"/>
</dbReference>
<dbReference type="InterPro" id="IPR039420">
    <property type="entry name" value="WalR-like"/>
</dbReference>
<keyword evidence="3" id="KW-0805">Transcription regulation</keyword>
<keyword evidence="1 6" id="KW-0597">Phosphoprotein</keyword>
<dbReference type="Proteomes" id="UP001301653">
    <property type="component" value="Unassembled WGS sequence"/>
</dbReference>
<reference evidence="10 11" key="1">
    <citation type="submission" date="2023-12" db="EMBL/GenBank/DDBJ databases">
        <title>Stenotrophomonas guangdongensis sp. nov., isolated from wilted pepper plants (Capsicum annuum).</title>
        <authorList>
            <person name="Qiu M."/>
            <person name="Li Y."/>
            <person name="Liu Q."/>
            <person name="Zhang X."/>
            <person name="Huang Y."/>
            <person name="Guo R."/>
            <person name="Hu M."/>
            <person name="Zhou J."/>
            <person name="Zhou X."/>
        </authorList>
    </citation>
    <scope>NUCLEOTIDE SEQUENCE [LARGE SCALE GENOMIC DNA]</scope>
    <source>
        <strain evidence="10 11">MH1</strain>
    </source>
</reference>
<dbReference type="SUPFAM" id="SSF52172">
    <property type="entry name" value="CheY-like"/>
    <property type="match status" value="1"/>
</dbReference>
<name>A0ABU5V5Z3_9GAMM</name>
<sequence length="245" mass="26619">MNDRTTPTPVLPEPPLKVAVTEDDALLRDRVLLPGLRDHGFNVQGYGDATELYRGLLAEAFDVVILDIALPGEDGLSIASHLRRIQPGLGIVMLTGTGSRENHLRALRDGADIYLAKPVDVEIIAVTLHSLSRRLPRTATGTVPTETPGTWRLLSDGWCLETPAGRIIALTTPERSLLALLARHRGQTVERERLIDALTDDASDFDPHRLEALVHRVRRKAAAAAPDAPPLPLLSVRGKGYVLAS</sequence>
<keyword evidence="2" id="KW-0902">Two-component regulatory system</keyword>
<dbReference type="EMBL" id="JAYFUH010000249">
    <property type="protein sequence ID" value="MEA5668782.1"/>
    <property type="molecule type" value="Genomic_DNA"/>
</dbReference>
<feature type="modified residue" description="4-aspartylphosphate" evidence="6">
    <location>
        <position position="67"/>
    </location>
</feature>
<keyword evidence="5" id="KW-0804">Transcription</keyword>
<dbReference type="SMART" id="SM00862">
    <property type="entry name" value="Trans_reg_C"/>
    <property type="match status" value="1"/>
</dbReference>
<feature type="domain" description="OmpR/PhoB-type" evidence="9">
    <location>
        <begin position="143"/>
        <end position="245"/>
    </location>
</feature>
<feature type="domain" description="Response regulatory" evidence="8">
    <location>
        <begin position="17"/>
        <end position="132"/>
    </location>
</feature>